<accession>A0A1L4D364</accession>
<keyword evidence="1" id="KW-1133">Transmembrane helix</keyword>
<name>A0A1L4D364_9BACT</name>
<evidence type="ECO:0000313" key="2">
    <source>
        <dbReference type="EMBL" id="APJ04639.1"/>
    </source>
</evidence>
<evidence type="ECO:0000256" key="1">
    <source>
        <dbReference type="SAM" id="Phobius"/>
    </source>
</evidence>
<sequence>MDRYQTYVVSAIIIMSIVTYTTRIVPFIFLRNIKNKLIKKTGQHLPVCLMGILTIHSIYSLKEIDSNFLINGWASCAVSIFIYCCIRSILTSMILGTGIYYILLNYS</sequence>
<keyword evidence="3" id="KW-1185">Reference proteome</keyword>
<organism evidence="2 3">
    <name type="scientific">Silvanigrella aquatica</name>
    <dbReference type="NCBI Taxonomy" id="1915309"/>
    <lineage>
        <taxon>Bacteria</taxon>
        <taxon>Pseudomonadati</taxon>
        <taxon>Bdellovibrionota</taxon>
        <taxon>Oligoflexia</taxon>
        <taxon>Silvanigrellales</taxon>
        <taxon>Silvanigrellaceae</taxon>
        <taxon>Silvanigrella</taxon>
    </lineage>
</organism>
<keyword evidence="1" id="KW-0812">Transmembrane</keyword>
<gene>
    <name evidence="2" type="ORF">AXG55_12290</name>
</gene>
<dbReference type="Proteomes" id="UP000184731">
    <property type="component" value="Chromosome"/>
</dbReference>
<dbReference type="Pfam" id="PF05437">
    <property type="entry name" value="AzlD"/>
    <property type="match status" value="1"/>
</dbReference>
<proteinExistence type="predicted"/>
<feature type="transmembrane region" description="Helical" evidence="1">
    <location>
        <begin position="6"/>
        <end position="30"/>
    </location>
</feature>
<dbReference type="EMBL" id="CP017834">
    <property type="protein sequence ID" value="APJ04639.1"/>
    <property type="molecule type" value="Genomic_DNA"/>
</dbReference>
<dbReference type="RefSeq" id="WP_233231207.1">
    <property type="nucleotide sequence ID" value="NZ_CP017834.1"/>
</dbReference>
<dbReference type="AlphaFoldDB" id="A0A1L4D364"/>
<dbReference type="InterPro" id="IPR008407">
    <property type="entry name" value="Brnchd-chn_aa_trnsp_AzlD"/>
</dbReference>
<protein>
    <recommendedName>
        <fullName evidence="4">Branched-chain amino acid transporter</fullName>
    </recommendedName>
</protein>
<feature type="transmembrane region" description="Helical" evidence="1">
    <location>
        <begin position="42"/>
        <end position="60"/>
    </location>
</feature>
<dbReference type="STRING" id="1915309.AXG55_12290"/>
<reference evidence="2 3" key="1">
    <citation type="submission" date="2016-10" db="EMBL/GenBank/DDBJ databases">
        <title>Silvanigrella aquatica sp. nov., isolated from a freshwater lake located in the Black Forest, Germany, description of Silvanigrellaceae fam. nov., Silvanigrellales ord. nov., reclassification of the order Bdellovibrionales in the class Oligoflexia, reclassification of the families Bacteriovoracaceae and Halobacteriovoraceae in the new order Bacteriovoracales ord. nov., and reclassification of the family Pseudobacteriovoracaceae in the order Oligoflexiales.</title>
        <authorList>
            <person name="Hahn M.W."/>
            <person name="Schmidt J."/>
            <person name="Koll U."/>
            <person name="Rohde M."/>
            <person name="Verbag S."/>
            <person name="Pitt A."/>
            <person name="Nakai R."/>
            <person name="Naganuma T."/>
            <person name="Lang E."/>
        </authorList>
    </citation>
    <scope>NUCLEOTIDE SEQUENCE [LARGE SCALE GENOMIC DNA]</scope>
    <source>
        <strain evidence="2 3">MWH-Nonnen-W8red</strain>
    </source>
</reference>
<dbReference type="KEGG" id="saqi:AXG55_12290"/>
<evidence type="ECO:0000313" key="3">
    <source>
        <dbReference type="Proteomes" id="UP000184731"/>
    </source>
</evidence>
<evidence type="ECO:0008006" key="4">
    <source>
        <dbReference type="Google" id="ProtNLM"/>
    </source>
</evidence>
<keyword evidence="1" id="KW-0472">Membrane</keyword>